<dbReference type="InterPro" id="IPR000225">
    <property type="entry name" value="Armadillo"/>
</dbReference>
<feature type="region of interest" description="Disordered" evidence="11">
    <location>
        <begin position="851"/>
        <end position="913"/>
    </location>
</feature>
<evidence type="ECO:0000256" key="2">
    <source>
        <dbReference type="ARBA" id="ARBA00004496"/>
    </source>
</evidence>
<dbReference type="GO" id="GO:0005737">
    <property type="term" value="C:cytoplasm"/>
    <property type="evidence" value="ECO:0007669"/>
    <property type="project" value="UniProtKB-SubCell"/>
</dbReference>
<evidence type="ECO:0000256" key="10">
    <source>
        <dbReference type="PROSITE-ProRule" id="PRU00259"/>
    </source>
</evidence>
<keyword evidence="5" id="KW-0963">Cytoplasm</keyword>
<feature type="repeat" description="ARM" evidence="10">
    <location>
        <begin position="700"/>
        <end position="737"/>
    </location>
</feature>
<evidence type="ECO:0000256" key="9">
    <source>
        <dbReference type="ARBA" id="ARBA00023242"/>
    </source>
</evidence>
<dbReference type="FunFam" id="1.25.10.10:FF:000007">
    <property type="entry name" value="ARVCF, delta catenin family member"/>
    <property type="match status" value="1"/>
</dbReference>
<dbReference type="EMBL" id="OW240922">
    <property type="protein sequence ID" value="CAH2321505.1"/>
    <property type="molecule type" value="Genomic_DNA"/>
</dbReference>
<dbReference type="Gene3D" id="1.25.10.10">
    <property type="entry name" value="Leucine-rich Repeat Variant"/>
    <property type="match status" value="1"/>
</dbReference>
<evidence type="ECO:0000256" key="1">
    <source>
        <dbReference type="ARBA" id="ARBA00004123"/>
    </source>
</evidence>
<feature type="region of interest" description="Disordered" evidence="11">
    <location>
        <begin position="250"/>
        <end position="334"/>
    </location>
</feature>
<dbReference type="AlphaFoldDB" id="A0AAD1WNE2"/>
<reference evidence="12" key="1">
    <citation type="submission" date="2022-03" db="EMBL/GenBank/DDBJ databases">
        <authorList>
            <person name="Alioto T."/>
            <person name="Alioto T."/>
            <person name="Gomez Garrido J."/>
        </authorList>
    </citation>
    <scope>NUCLEOTIDE SEQUENCE</scope>
</reference>
<dbReference type="PANTHER" id="PTHR10372:SF6">
    <property type="entry name" value="CATENIN DELTA-1"/>
    <property type="match status" value="1"/>
</dbReference>
<comment type="similarity">
    <text evidence="4">Belongs to the beta-catenin family.</text>
</comment>
<evidence type="ECO:0000313" key="12">
    <source>
        <dbReference type="EMBL" id="CAH2321505.1"/>
    </source>
</evidence>
<evidence type="ECO:0000256" key="5">
    <source>
        <dbReference type="ARBA" id="ARBA00022490"/>
    </source>
</evidence>
<dbReference type="GO" id="GO:0005886">
    <property type="term" value="C:plasma membrane"/>
    <property type="evidence" value="ECO:0007669"/>
    <property type="project" value="TreeGrafter"/>
</dbReference>
<dbReference type="InterPro" id="IPR016024">
    <property type="entry name" value="ARM-type_fold"/>
</dbReference>
<name>A0AAD1WNE2_PELCU</name>
<evidence type="ECO:0000256" key="8">
    <source>
        <dbReference type="ARBA" id="ARBA00022949"/>
    </source>
</evidence>
<keyword evidence="13" id="KW-1185">Reference proteome</keyword>
<feature type="repeat" description="ARM" evidence="10">
    <location>
        <begin position="398"/>
        <end position="426"/>
    </location>
</feature>
<accession>A0AAD1WNE2</accession>
<feature type="compositionally biased region" description="Basic and acidic residues" evidence="11">
    <location>
        <begin position="310"/>
        <end position="323"/>
    </location>
</feature>
<evidence type="ECO:0000256" key="4">
    <source>
        <dbReference type="ARBA" id="ARBA00005462"/>
    </source>
</evidence>
<dbReference type="GO" id="GO:0005634">
    <property type="term" value="C:nucleus"/>
    <property type="evidence" value="ECO:0007669"/>
    <property type="project" value="UniProtKB-SubCell"/>
</dbReference>
<evidence type="ECO:0000256" key="7">
    <source>
        <dbReference type="ARBA" id="ARBA00022889"/>
    </source>
</evidence>
<keyword evidence="9" id="KW-0539">Nucleus</keyword>
<organism evidence="12 13">
    <name type="scientific">Pelobates cultripes</name>
    <name type="common">Western spadefoot toad</name>
    <dbReference type="NCBI Taxonomy" id="61616"/>
    <lineage>
        <taxon>Eukaryota</taxon>
        <taxon>Metazoa</taxon>
        <taxon>Chordata</taxon>
        <taxon>Craniata</taxon>
        <taxon>Vertebrata</taxon>
        <taxon>Euteleostomi</taxon>
        <taxon>Amphibia</taxon>
        <taxon>Batrachia</taxon>
        <taxon>Anura</taxon>
        <taxon>Pelobatoidea</taxon>
        <taxon>Pelobatidae</taxon>
        <taxon>Pelobates</taxon>
    </lineage>
</organism>
<sequence>MECGRSDGGRQTAARLRLTSMVGAVYTAKAHGICSVQTEAGNKSPPLIAAQRHAEPTLRVSFLLMDEPESDSPASILASVRAQEAQFELLSRALEEERRHVTAQLDRVWVTPQEPTPPIANGTLTRRQQDRPPVVYSPIRMEGHQLLPADESYALDEDHSYLSYSMSDDPRSVDIAIKPSVGYSQTLDRPYRDQVGGGGAYTTVPRNYHFRGPGAEPMQLIPPQQHPGYSSLSRPNQRYRTVEPYRAPGYGPQPQVRGGGFGGSQSDLLAGRGYGSEDAYGMEDDRRSLGGYVDGPDYSTMGRRGANGGDPRRRLRSYEDPLSDHYGSTLPASGSLSSLGPAPLGLAPSSGTWRQPELPEVIAMLSYTLDAVRLNAAAYLQHLSYRNEDVKKEVCRLRGIPPLISLLEDPRAPVRLAACGALKNLSYGPAKENKMAVKNCDGVPALGRLLRRRGEGREGREMAECVTGTLWNLSSLDSIKMELVDQALNTLTQEILVPHSGWQRDGGVQDGEEGKPRNIEWEQALVNTTGCLRNISSERSEARRKMRECEGLVDSVVYILRSEISNKQVDRKLVENVVCLLRNLSYHIHREIPQAEKYQEAPQNNTAEPRNQSCFGVRRGKGKKTSEENAADAVDFPKRTAPAQGYELLFQPELVQLYVSLVKSSRTEAVLEAAAGALQNLCAGNWTYGRCIRAAVRQEKGLSLLADHLNNKSERVVRAVCGALRNLCGDSRNKELIGKHALNSLVAQLPSSSPQSYGLSEDTTVAILGVIQEVITGNLEAAKKLRESQGIERLVLINKGGGRSDREIRAAGFCLQTVWGYKDLRRPLEKEGWKKTDFQVSLAGTTRAQGYDDSTLPLIDRNQKNDKKSGSMDIPLNDIRTDPYSHNGDSSTRHLNRSGDLSELEPLKGETQA</sequence>
<dbReference type="SMART" id="SM00185">
    <property type="entry name" value="ARM"/>
    <property type="match status" value="7"/>
</dbReference>
<evidence type="ECO:0000313" key="13">
    <source>
        <dbReference type="Proteomes" id="UP001295444"/>
    </source>
</evidence>
<feature type="compositionally biased region" description="Polar residues" evidence="11">
    <location>
        <begin position="601"/>
        <end position="614"/>
    </location>
</feature>
<dbReference type="InterPro" id="IPR028435">
    <property type="entry name" value="Plakophilin/d_Catenin"/>
</dbReference>
<feature type="region of interest" description="Disordered" evidence="11">
    <location>
        <begin position="599"/>
        <end position="630"/>
    </location>
</feature>
<comment type="subcellular location">
    <subcellularLocation>
        <location evidence="3">Cell junction</location>
        <location evidence="3">Adherens junction</location>
    </subcellularLocation>
    <subcellularLocation>
        <location evidence="2">Cytoplasm</location>
    </subcellularLocation>
    <subcellularLocation>
        <location evidence="1">Nucleus</location>
    </subcellularLocation>
</comment>
<proteinExistence type="inferred from homology"/>
<evidence type="ECO:0000256" key="11">
    <source>
        <dbReference type="SAM" id="MobiDB-lite"/>
    </source>
</evidence>
<dbReference type="GO" id="GO:0005912">
    <property type="term" value="C:adherens junction"/>
    <property type="evidence" value="ECO:0007669"/>
    <property type="project" value="UniProtKB-SubCell"/>
</dbReference>
<keyword evidence="7" id="KW-0130">Cell adhesion</keyword>
<evidence type="ECO:0000256" key="6">
    <source>
        <dbReference type="ARBA" id="ARBA00022737"/>
    </source>
</evidence>
<dbReference type="Pfam" id="PF00514">
    <property type="entry name" value="Arm"/>
    <property type="match status" value="2"/>
</dbReference>
<dbReference type="SUPFAM" id="SSF48371">
    <property type="entry name" value="ARM repeat"/>
    <property type="match status" value="1"/>
</dbReference>
<dbReference type="PANTHER" id="PTHR10372">
    <property type="entry name" value="PLAKOPHILLIN-RELATED"/>
    <property type="match status" value="1"/>
</dbReference>
<dbReference type="GO" id="GO:0098609">
    <property type="term" value="P:cell-cell adhesion"/>
    <property type="evidence" value="ECO:0007669"/>
    <property type="project" value="InterPro"/>
</dbReference>
<dbReference type="PROSITE" id="PS50176">
    <property type="entry name" value="ARM_REPEAT"/>
    <property type="match status" value="2"/>
</dbReference>
<gene>
    <name evidence="12" type="ORF">PECUL_23A034558</name>
</gene>
<dbReference type="Proteomes" id="UP001295444">
    <property type="component" value="Chromosome 11"/>
</dbReference>
<feature type="compositionally biased region" description="Basic and acidic residues" evidence="11">
    <location>
        <begin position="861"/>
        <end position="870"/>
    </location>
</feature>
<evidence type="ECO:0000256" key="3">
    <source>
        <dbReference type="ARBA" id="ARBA00004536"/>
    </source>
</evidence>
<protein>
    <submittedName>
        <fullName evidence="12">Catenin delta-1 isoform X5</fullName>
    </submittedName>
</protein>
<keyword evidence="8" id="KW-0965">Cell junction</keyword>
<dbReference type="InterPro" id="IPR011989">
    <property type="entry name" value="ARM-like"/>
</dbReference>
<keyword evidence="6" id="KW-0677">Repeat</keyword>